<evidence type="ECO:0000313" key="1">
    <source>
        <dbReference type="EMBL" id="VBB05546.1"/>
    </source>
</evidence>
<gene>
    <name evidence="1" type="ORF">LUCI_0756</name>
</gene>
<protein>
    <recommendedName>
        <fullName evidence="3">Flagellar protein flit</fullName>
    </recommendedName>
</protein>
<evidence type="ECO:0008006" key="3">
    <source>
        <dbReference type="Google" id="ProtNLM"/>
    </source>
</evidence>
<dbReference type="AlphaFoldDB" id="A0A498QZC7"/>
<dbReference type="EMBL" id="UPPP01000056">
    <property type="protein sequence ID" value="VBB05546.1"/>
    <property type="molecule type" value="Genomic_DNA"/>
</dbReference>
<dbReference type="Proteomes" id="UP000277811">
    <property type="component" value="Unassembled WGS sequence"/>
</dbReference>
<proteinExistence type="predicted"/>
<evidence type="ECO:0000313" key="2">
    <source>
        <dbReference type="Proteomes" id="UP000277811"/>
    </source>
</evidence>
<organism evidence="1 2">
    <name type="scientific">Lucifera butyrica</name>
    <dbReference type="NCBI Taxonomy" id="1351585"/>
    <lineage>
        <taxon>Bacteria</taxon>
        <taxon>Bacillati</taxon>
        <taxon>Bacillota</taxon>
        <taxon>Negativicutes</taxon>
        <taxon>Veillonellales</taxon>
        <taxon>Veillonellaceae</taxon>
        <taxon>Lucifera</taxon>
    </lineage>
</organism>
<sequence length="110" mass="13120">MNRNEELILTHCRNLHRLSQKRLIALENEDVTIFNDLLIQTEIVAKYLQHDGMGLVDRQQSIIEELRFLLTEIQANNQQCCRILEARSVKTREHMVSNHNKMRLQSTYRF</sequence>
<dbReference type="RefSeq" id="WP_122626534.1">
    <property type="nucleotide sequence ID" value="NZ_UPPP01000056.1"/>
</dbReference>
<keyword evidence="2" id="KW-1185">Reference proteome</keyword>
<name>A0A498QZC7_9FIRM</name>
<accession>A0A498QZC7</accession>
<reference evidence="1 2" key="1">
    <citation type="submission" date="2018-06" db="EMBL/GenBank/DDBJ databases">
        <authorList>
            <person name="Strepis N."/>
        </authorList>
    </citation>
    <scope>NUCLEOTIDE SEQUENCE [LARGE SCALE GENOMIC DNA]</scope>
    <source>
        <strain evidence="1">LUCI</strain>
    </source>
</reference>